<dbReference type="EMBL" id="GBXM01107867">
    <property type="protein sequence ID" value="JAH00710.1"/>
    <property type="molecule type" value="Transcribed_RNA"/>
</dbReference>
<reference evidence="1" key="1">
    <citation type="submission" date="2014-11" db="EMBL/GenBank/DDBJ databases">
        <authorList>
            <person name="Amaro Gonzalez C."/>
        </authorList>
    </citation>
    <scope>NUCLEOTIDE SEQUENCE</scope>
</reference>
<proteinExistence type="predicted"/>
<name>A0A0E9P9G0_ANGAN</name>
<sequence length="27" mass="3490">MWFKVYFDQNFNLLPLHCYYLYLSFHS</sequence>
<organism evidence="1">
    <name type="scientific">Anguilla anguilla</name>
    <name type="common">European freshwater eel</name>
    <name type="synonym">Muraena anguilla</name>
    <dbReference type="NCBI Taxonomy" id="7936"/>
    <lineage>
        <taxon>Eukaryota</taxon>
        <taxon>Metazoa</taxon>
        <taxon>Chordata</taxon>
        <taxon>Craniata</taxon>
        <taxon>Vertebrata</taxon>
        <taxon>Euteleostomi</taxon>
        <taxon>Actinopterygii</taxon>
        <taxon>Neopterygii</taxon>
        <taxon>Teleostei</taxon>
        <taxon>Anguilliformes</taxon>
        <taxon>Anguillidae</taxon>
        <taxon>Anguilla</taxon>
    </lineage>
</organism>
<evidence type="ECO:0000313" key="1">
    <source>
        <dbReference type="EMBL" id="JAH00710.1"/>
    </source>
</evidence>
<reference evidence="1" key="2">
    <citation type="journal article" date="2015" name="Fish Shellfish Immunol.">
        <title>Early steps in the European eel (Anguilla anguilla)-Vibrio vulnificus interaction in the gills: Role of the RtxA13 toxin.</title>
        <authorList>
            <person name="Callol A."/>
            <person name="Pajuelo D."/>
            <person name="Ebbesson L."/>
            <person name="Teles M."/>
            <person name="MacKenzie S."/>
            <person name="Amaro C."/>
        </authorList>
    </citation>
    <scope>NUCLEOTIDE SEQUENCE</scope>
</reference>
<accession>A0A0E9P9G0</accession>
<dbReference type="AlphaFoldDB" id="A0A0E9P9G0"/>
<protein>
    <submittedName>
        <fullName evidence="1">Uncharacterized protein</fullName>
    </submittedName>
</protein>